<proteinExistence type="predicted"/>
<dbReference type="RefSeq" id="WP_095909395.1">
    <property type="nucleotide sequence ID" value="NZ_CP022386.1"/>
</dbReference>
<feature type="signal peptide" evidence="2">
    <location>
        <begin position="1"/>
        <end position="19"/>
    </location>
</feature>
<protein>
    <submittedName>
        <fullName evidence="3">Aerotolerance regulator BatD</fullName>
    </submittedName>
</protein>
<dbReference type="PANTHER" id="PTHR40940">
    <property type="entry name" value="PROTEIN BATD-RELATED"/>
    <property type="match status" value="1"/>
</dbReference>
<feature type="transmembrane region" description="Helical" evidence="1">
    <location>
        <begin position="471"/>
        <end position="493"/>
    </location>
</feature>
<keyword evidence="1" id="KW-1133">Transmembrane helix</keyword>
<organism evidence="3 4">
    <name type="scientific">Capnocytophaga gingivalis</name>
    <dbReference type="NCBI Taxonomy" id="1017"/>
    <lineage>
        <taxon>Bacteria</taxon>
        <taxon>Pseudomonadati</taxon>
        <taxon>Bacteroidota</taxon>
        <taxon>Flavobacteriia</taxon>
        <taxon>Flavobacteriales</taxon>
        <taxon>Flavobacteriaceae</taxon>
        <taxon>Capnocytophaga</taxon>
    </lineage>
</organism>
<keyword evidence="1" id="KW-0812">Transmembrane</keyword>
<feature type="chain" id="PRO_5012783892" evidence="2">
    <location>
        <begin position="20"/>
        <end position="612"/>
    </location>
</feature>
<evidence type="ECO:0000256" key="2">
    <source>
        <dbReference type="SAM" id="SignalP"/>
    </source>
</evidence>
<evidence type="ECO:0000256" key="1">
    <source>
        <dbReference type="SAM" id="Phobius"/>
    </source>
</evidence>
<dbReference type="OrthoDB" id="2079210at2"/>
<dbReference type="AlphaFoldDB" id="A0A250FLA9"/>
<dbReference type="PANTHER" id="PTHR40940:SF2">
    <property type="entry name" value="BATD"/>
    <property type="match status" value="1"/>
</dbReference>
<keyword evidence="2" id="KW-0732">Signal</keyword>
<dbReference type="Pfam" id="PF13584">
    <property type="entry name" value="BatD"/>
    <property type="match status" value="2"/>
</dbReference>
<dbReference type="InterPro" id="IPR025738">
    <property type="entry name" value="BatD"/>
</dbReference>
<evidence type="ECO:0000313" key="3">
    <source>
        <dbReference type="EMBL" id="ATA85939.1"/>
    </source>
</evidence>
<gene>
    <name evidence="3" type="ORF">CGC50_01465</name>
</gene>
<dbReference type="GeneID" id="84807235"/>
<dbReference type="Proteomes" id="UP000217250">
    <property type="component" value="Chromosome"/>
</dbReference>
<reference evidence="4" key="1">
    <citation type="submission" date="2017-06" db="EMBL/GenBank/DDBJ databases">
        <title>Capnocytophaga spp. assemblies.</title>
        <authorList>
            <person name="Gulvik C.A."/>
        </authorList>
    </citation>
    <scope>NUCLEOTIDE SEQUENCE [LARGE SCALE GENOMIC DNA]</scope>
    <source>
        <strain evidence="4">H1496</strain>
    </source>
</reference>
<sequence length="612" mass="69254">MRSFLFQILFFSFTTLLSAQEVSFRAEPSRKSLGENERLRVDFIMNREGDNFTPPSFENFEYSGPTQSVSNSWINGVRSFSKTYTYMLQPKKKGKLTIGAASVIIEGKEYKTKPLTIEVTDPVANPRSAQTTPPTSPFGNNSPFGNFPFGFDPFGTEEVQSMEIIEPTKEDLFITAEVSSNHVFVNQPVTITYKMYLSARFGIAGFESIEDPRYANFWSQQLLDKLQVTEVVHNGKPFRCITLKQVLLYPQQSGEQEISPLSTSFVLQLPSNQVDFFGNRSYVTRSRRLQSNALKIKVSPLPEEGKPANFSGAVGKFSLSLNFPTRTVNAGETAQGEVIISGKGNFKLFDMPKLTFPPALEVYTPKEEEHLNHSATGVSGDITHTYTIVPQYKGKFPIAPLSFTFFDPETQKYETLTLDPFTIEVPNGEEYNATSPENTSEVAQEKGQFAPLKTEAKLAPINRAVFFGSGLFYLLWLLPIVLIPIVLLLRYFYQKRNDDTAENRSRRTNRLAKKYLSAAKKNIHNKELFYESMERGLHTYLKAKLHIETSELSKDKVRELLEEKQVESSTIARFLQLLSNCEMARYAPYTQADIDNDYEQAASIIALLDKQL</sequence>
<name>A0A250FLA9_9FLAO</name>
<evidence type="ECO:0000313" key="4">
    <source>
        <dbReference type="Proteomes" id="UP000217250"/>
    </source>
</evidence>
<dbReference type="KEGG" id="cgh:CGC50_01465"/>
<accession>A0A250FLA9</accession>
<keyword evidence="1" id="KW-0472">Membrane</keyword>
<dbReference type="EMBL" id="CP022386">
    <property type="protein sequence ID" value="ATA85939.1"/>
    <property type="molecule type" value="Genomic_DNA"/>
</dbReference>